<evidence type="ECO:0000256" key="2">
    <source>
        <dbReference type="ARBA" id="ARBA00022884"/>
    </source>
</evidence>
<evidence type="ECO:0000256" key="1">
    <source>
        <dbReference type="ARBA" id="ARBA00022555"/>
    </source>
</evidence>
<evidence type="ECO:0000259" key="3">
    <source>
        <dbReference type="PROSITE" id="PS50886"/>
    </source>
</evidence>
<dbReference type="InterPro" id="IPR002547">
    <property type="entry name" value="tRNA-bd_dom"/>
</dbReference>
<dbReference type="PROSITE" id="PS50886">
    <property type="entry name" value="TRBD"/>
    <property type="match status" value="1"/>
</dbReference>
<dbReference type="EMBL" id="LAZR01070284">
    <property type="protein sequence ID" value="KKK42999.1"/>
    <property type="molecule type" value="Genomic_DNA"/>
</dbReference>
<name>A0A0F8XLM3_9ZZZZ</name>
<dbReference type="AlphaFoldDB" id="A0A0F8XLM3"/>
<dbReference type="GO" id="GO:0000049">
    <property type="term" value="F:tRNA binding"/>
    <property type="evidence" value="ECO:0007669"/>
    <property type="project" value="UniProtKB-KW"/>
</dbReference>
<dbReference type="SUPFAM" id="SSF50249">
    <property type="entry name" value="Nucleic acid-binding proteins"/>
    <property type="match status" value="1"/>
</dbReference>
<accession>A0A0F8XLM3</accession>
<dbReference type="Gene3D" id="2.40.50.140">
    <property type="entry name" value="Nucleic acid-binding proteins"/>
    <property type="match status" value="1"/>
</dbReference>
<dbReference type="InterPro" id="IPR012340">
    <property type="entry name" value="NA-bd_OB-fold"/>
</dbReference>
<dbReference type="Pfam" id="PF01588">
    <property type="entry name" value="tRNA_bind"/>
    <property type="match status" value="1"/>
</dbReference>
<feature type="non-terminal residue" evidence="4">
    <location>
        <position position="1"/>
    </location>
</feature>
<sequence length="54" mass="5939">TKLDMRVGIILEAEKVPKADKLLVLKVDTGLDVRTIVSGLAEHYEPEQGSESFV</sequence>
<keyword evidence="1" id="KW-0820">tRNA-binding</keyword>
<protein>
    <recommendedName>
        <fullName evidence="3">tRNA-binding domain-containing protein</fullName>
    </recommendedName>
</protein>
<keyword evidence="2" id="KW-0694">RNA-binding</keyword>
<organism evidence="4">
    <name type="scientific">marine sediment metagenome</name>
    <dbReference type="NCBI Taxonomy" id="412755"/>
    <lineage>
        <taxon>unclassified sequences</taxon>
        <taxon>metagenomes</taxon>
        <taxon>ecological metagenomes</taxon>
    </lineage>
</organism>
<dbReference type="InterPro" id="IPR051270">
    <property type="entry name" value="Tyrosine-tRNA_ligase_regulator"/>
</dbReference>
<dbReference type="PANTHER" id="PTHR11586">
    <property type="entry name" value="TRNA-AMINOACYLATION COFACTOR ARC1 FAMILY MEMBER"/>
    <property type="match status" value="1"/>
</dbReference>
<proteinExistence type="predicted"/>
<evidence type="ECO:0000313" key="4">
    <source>
        <dbReference type="EMBL" id="KKK42999.1"/>
    </source>
</evidence>
<dbReference type="PANTHER" id="PTHR11586:SF37">
    <property type="entry name" value="TRNA-BINDING DOMAIN-CONTAINING PROTEIN"/>
    <property type="match status" value="1"/>
</dbReference>
<comment type="caution">
    <text evidence="4">The sequence shown here is derived from an EMBL/GenBank/DDBJ whole genome shotgun (WGS) entry which is preliminary data.</text>
</comment>
<reference evidence="4" key="1">
    <citation type="journal article" date="2015" name="Nature">
        <title>Complex archaea that bridge the gap between prokaryotes and eukaryotes.</title>
        <authorList>
            <person name="Spang A."/>
            <person name="Saw J.H."/>
            <person name="Jorgensen S.L."/>
            <person name="Zaremba-Niedzwiedzka K."/>
            <person name="Martijn J."/>
            <person name="Lind A.E."/>
            <person name="van Eijk R."/>
            <person name="Schleper C."/>
            <person name="Guy L."/>
            <person name="Ettema T.J."/>
        </authorList>
    </citation>
    <scope>NUCLEOTIDE SEQUENCE</scope>
</reference>
<feature type="domain" description="TRNA-binding" evidence="3">
    <location>
        <begin position="1"/>
        <end position="54"/>
    </location>
</feature>
<gene>
    <name evidence="4" type="ORF">LCGC14_3169130</name>
</gene>